<dbReference type="PROSITE" id="PS50888">
    <property type="entry name" value="BHLH"/>
    <property type="match status" value="1"/>
</dbReference>
<dbReference type="SUPFAM" id="SSF47459">
    <property type="entry name" value="HLH, helix-loop-helix DNA-binding domain"/>
    <property type="match status" value="1"/>
</dbReference>
<keyword evidence="4" id="KW-1185">Reference proteome</keyword>
<protein>
    <recommendedName>
        <fullName evidence="2">BHLH domain-containing protein</fullName>
    </recommendedName>
</protein>
<gene>
    <name evidence="3" type="ORF">M404DRAFT_994699</name>
</gene>
<reference evidence="3 4" key="1">
    <citation type="submission" date="2014-04" db="EMBL/GenBank/DDBJ databases">
        <authorList>
            <consortium name="DOE Joint Genome Institute"/>
            <person name="Kuo A."/>
            <person name="Kohler A."/>
            <person name="Costa M.D."/>
            <person name="Nagy L.G."/>
            <person name="Floudas D."/>
            <person name="Copeland A."/>
            <person name="Barry K.W."/>
            <person name="Cichocki N."/>
            <person name="Veneault-Fourrey C."/>
            <person name="LaButti K."/>
            <person name="Lindquist E.A."/>
            <person name="Lipzen A."/>
            <person name="Lundell T."/>
            <person name="Morin E."/>
            <person name="Murat C."/>
            <person name="Sun H."/>
            <person name="Tunlid A."/>
            <person name="Henrissat B."/>
            <person name="Grigoriev I.V."/>
            <person name="Hibbett D.S."/>
            <person name="Martin F."/>
            <person name="Nordberg H.P."/>
            <person name="Cantor M.N."/>
            <person name="Hua S.X."/>
        </authorList>
    </citation>
    <scope>NUCLEOTIDE SEQUENCE [LARGE SCALE GENOMIC DNA]</scope>
    <source>
        <strain evidence="3 4">Marx 270</strain>
    </source>
</reference>
<reference evidence="4" key="2">
    <citation type="submission" date="2015-01" db="EMBL/GenBank/DDBJ databases">
        <title>Evolutionary Origins and Diversification of the Mycorrhizal Mutualists.</title>
        <authorList>
            <consortium name="DOE Joint Genome Institute"/>
            <consortium name="Mycorrhizal Genomics Consortium"/>
            <person name="Kohler A."/>
            <person name="Kuo A."/>
            <person name="Nagy L.G."/>
            <person name="Floudas D."/>
            <person name="Copeland A."/>
            <person name="Barry K.W."/>
            <person name="Cichocki N."/>
            <person name="Veneault-Fourrey C."/>
            <person name="LaButti K."/>
            <person name="Lindquist E.A."/>
            <person name="Lipzen A."/>
            <person name="Lundell T."/>
            <person name="Morin E."/>
            <person name="Murat C."/>
            <person name="Riley R."/>
            <person name="Ohm R."/>
            <person name="Sun H."/>
            <person name="Tunlid A."/>
            <person name="Henrissat B."/>
            <person name="Grigoriev I.V."/>
            <person name="Hibbett D.S."/>
            <person name="Martin F."/>
        </authorList>
    </citation>
    <scope>NUCLEOTIDE SEQUENCE [LARGE SCALE GENOMIC DNA]</scope>
    <source>
        <strain evidence="4">Marx 270</strain>
    </source>
</reference>
<feature type="compositionally biased region" description="Acidic residues" evidence="1">
    <location>
        <begin position="39"/>
        <end position="49"/>
    </location>
</feature>
<dbReference type="AlphaFoldDB" id="A0A0C3JPA2"/>
<dbReference type="STRING" id="870435.A0A0C3JPA2"/>
<feature type="region of interest" description="Disordered" evidence="1">
    <location>
        <begin position="1"/>
        <end position="84"/>
    </location>
</feature>
<dbReference type="HOGENOM" id="CLU_049479_0_0_1"/>
<feature type="region of interest" description="Disordered" evidence="1">
    <location>
        <begin position="108"/>
        <end position="145"/>
    </location>
</feature>
<feature type="region of interest" description="Disordered" evidence="1">
    <location>
        <begin position="303"/>
        <end position="335"/>
    </location>
</feature>
<dbReference type="Gene3D" id="4.10.280.10">
    <property type="entry name" value="Helix-loop-helix DNA-binding domain"/>
    <property type="match status" value="1"/>
</dbReference>
<feature type="compositionally biased region" description="Low complexity" evidence="1">
    <location>
        <begin position="363"/>
        <end position="384"/>
    </location>
</feature>
<dbReference type="OrthoDB" id="690068at2759"/>
<dbReference type="InterPro" id="IPR011598">
    <property type="entry name" value="bHLH_dom"/>
</dbReference>
<dbReference type="EMBL" id="KN831950">
    <property type="protein sequence ID" value="KIO11028.1"/>
    <property type="molecule type" value="Genomic_DNA"/>
</dbReference>
<dbReference type="GO" id="GO:0046983">
    <property type="term" value="F:protein dimerization activity"/>
    <property type="evidence" value="ECO:0007669"/>
    <property type="project" value="InterPro"/>
</dbReference>
<evidence type="ECO:0000256" key="1">
    <source>
        <dbReference type="SAM" id="MobiDB-lite"/>
    </source>
</evidence>
<feature type="compositionally biased region" description="Basic and acidic residues" evidence="1">
    <location>
        <begin position="69"/>
        <end position="84"/>
    </location>
</feature>
<feature type="compositionally biased region" description="Polar residues" evidence="1">
    <location>
        <begin position="303"/>
        <end position="332"/>
    </location>
</feature>
<proteinExistence type="predicted"/>
<evidence type="ECO:0000313" key="4">
    <source>
        <dbReference type="Proteomes" id="UP000054217"/>
    </source>
</evidence>
<name>A0A0C3JPA2_PISTI</name>
<dbReference type="SMART" id="SM00353">
    <property type="entry name" value="HLH"/>
    <property type="match status" value="1"/>
</dbReference>
<dbReference type="InParanoid" id="A0A0C3JPA2"/>
<feature type="compositionally biased region" description="Polar residues" evidence="1">
    <location>
        <begin position="348"/>
        <end position="357"/>
    </location>
</feature>
<evidence type="ECO:0000313" key="3">
    <source>
        <dbReference type="EMBL" id="KIO11028.1"/>
    </source>
</evidence>
<dbReference type="Proteomes" id="UP000054217">
    <property type="component" value="Unassembled WGS sequence"/>
</dbReference>
<organism evidence="3 4">
    <name type="scientific">Pisolithus tinctorius Marx 270</name>
    <dbReference type="NCBI Taxonomy" id="870435"/>
    <lineage>
        <taxon>Eukaryota</taxon>
        <taxon>Fungi</taxon>
        <taxon>Dikarya</taxon>
        <taxon>Basidiomycota</taxon>
        <taxon>Agaricomycotina</taxon>
        <taxon>Agaricomycetes</taxon>
        <taxon>Agaricomycetidae</taxon>
        <taxon>Boletales</taxon>
        <taxon>Sclerodermatineae</taxon>
        <taxon>Pisolithaceae</taxon>
        <taxon>Pisolithus</taxon>
    </lineage>
</organism>
<feature type="region of interest" description="Disordered" evidence="1">
    <location>
        <begin position="348"/>
        <end position="424"/>
    </location>
</feature>
<feature type="domain" description="BHLH" evidence="2">
    <location>
        <begin position="74"/>
        <end position="162"/>
    </location>
</feature>
<dbReference type="InterPro" id="IPR036638">
    <property type="entry name" value="HLH_DNA-bd_sf"/>
</dbReference>
<sequence length="424" mass="45290">MDIYAASCNPPRRAKRLRADSDTPGLTRESVPSPCPSNPDEDDDEEEDAVPQPPPPKRRGRKPGSMSRAAREAQRKINHSLIEKARRTKINDALAALRQLVPADYKRAASVFDDHQEDSDDDNHDPTAASKPNRQKPRVSSSGEKEFKLEILVRTVAYLQVLTEKVKALERDGCPHCERPISGLTDDSPLRRTYPVAVADAYTRLSEPPKLASPPSRLPSISTWLPTLTPSQSPSCDLPATSADVGGNNLPLTTHLPTPPTSATFPPSSAVTTGALPPALTLPSPGTFLPSAVRGFPSGFARATSSTNVSGANKPVTVSGNNKGSPGASSPMYTPEDETAASLLLRMSTSNSPTSPQHAFGRLRSSSSSSSLTSLWPSLPPLESATTVSTADAPSQDFESVRRSDARLTPSRLLGLTRRSPDGR</sequence>
<evidence type="ECO:0000259" key="2">
    <source>
        <dbReference type="PROSITE" id="PS50888"/>
    </source>
</evidence>
<dbReference type="Pfam" id="PF00010">
    <property type="entry name" value="HLH"/>
    <property type="match status" value="1"/>
</dbReference>
<accession>A0A0C3JPA2</accession>